<proteinExistence type="predicted"/>
<keyword evidence="2" id="KW-1185">Reference proteome</keyword>
<dbReference type="EMBL" id="JBBNAE010000008">
    <property type="protein sequence ID" value="KAK9103112.1"/>
    <property type="molecule type" value="Genomic_DNA"/>
</dbReference>
<evidence type="ECO:0000313" key="1">
    <source>
        <dbReference type="EMBL" id="KAK9103112.1"/>
    </source>
</evidence>
<evidence type="ECO:0000313" key="2">
    <source>
        <dbReference type="Proteomes" id="UP001417504"/>
    </source>
</evidence>
<reference evidence="1 2" key="1">
    <citation type="submission" date="2024-01" db="EMBL/GenBank/DDBJ databases">
        <title>Genome assemblies of Stephania.</title>
        <authorList>
            <person name="Yang L."/>
        </authorList>
    </citation>
    <scope>NUCLEOTIDE SEQUENCE [LARGE SCALE GENOMIC DNA]</scope>
    <source>
        <strain evidence="1">QJT</strain>
        <tissue evidence="1">Leaf</tissue>
    </source>
</reference>
<accession>A0AAP0F630</accession>
<sequence length="77" mass="7925">MLCCDFRRGVSSTGNASLLIIPALAGSALPLISSLLPLTSSSEAFSTFSVVLDSPIRSSDPVISGFILVVTLLSTNP</sequence>
<name>A0AAP0F630_9MAGN</name>
<comment type="caution">
    <text evidence="1">The sequence shown here is derived from an EMBL/GenBank/DDBJ whole genome shotgun (WGS) entry which is preliminary data.</text>
</comment>
<protein>
    <submittedName>
        <fullName evidence="1">Uncharacterized protein</fullName>
    </submittedName>
</protein>
<dbReference type="Proteomes" id="UP001417504">
    <property type="component" value="Unassembled WGS sequence"/>
</dbReference>
<gene>
    <name evidence="1" type="ORF">Sjap_020366</name>
</gene>
<dbReference type="AlphaFoldDB" id="A0AAP0F630"/>
<organism evidence="1 2">
    <name type="scientific">Stephania japonica</name>
    <dbReference type="NCBI Taxonomy" id="461633"/>
    <lineage>
        <taxon>Eukaryota</taxon>
        <taxon>Viridiplantae</taxon>
        <taxon>Streptophyta</taxon>
        <taxon>Embryophyta</taxon>
        <taxon>Tracheophyta</taxon>
        <taxon>Spermatophyta</taxon>
        <taxon>Magnoliopsida</taxon>
        <taxon>Ranunculales</taxon>
        <taxon>Menispermaceae</taxon>
        <taxon>Menispermoideae</taxon>
        <taxon>Cissampelideae</taxon>
        <taxon>Stephania</taxon>
    </lineage>
</organism>